<evidence type="ECO:0000313" key="5">
    <source>
        <dbReference type="Proteomes" id="UP001218218"/>
    </source>
</evidence>
<name>A0AAD6YYH3_9AGAR</name>
<gene>
    <name evidence="4" type="ORF">DFH08DRAFT_827745</name>
</gene>
<dbReference type="EMBL" id="JARIHO010000141">
    <property type="protein sequence ID" value="KAJ7301192.1"/>
    <property type="molecule type" value="Genomic_DNA"/>
</dbReference>
<dbReference type="AlphaFoldDB" id="A0AAD6YYH3"/>
<accession>A0AAD6YYH3</accession>
<dbReference type="SMART" id="SM00184">
    <property type="entry name" value="RING"/>
    <property type="match status" value="1"/>
</dbReference>
<organism evidence="4 5">
    <name type="scientific">Mycena albidolilacea</name>
    <dbReference type="NCBI Taxonomy" id="1033008"/>
    <lineage>
        <taxon>Eukaryota</taxon>
        <taxon>Fungi</taxon>
        <taxon>Dikarya</taxon>
        <taxon>Basidiomycota</taxon>
        <taxon>Agaricomycotina</taxon>
        <taxon>Agaricomycetes</taxon>
        <taxon>Agaricomycetidae</taxon>
        <taxon>Agaricales</taxon>
        <taxon>Marasmiineae</taxon>
        <taxon>Mycenaceae</taxon>
        <taxon>Mycena</taxon>
    </lineage>
</organism>
<dbReference type="Pfam" id="PF13923">
    <property type="entry name" value="zf-C3HC4_2"/>
    <property type="match status" value="1"/>
</dbReference>
<feature type="domain" description="RING-type" evidence="3">
    <location>
        <begin position="331"/>
        <end position="369"/>
    </location>
</feature>
<evidence type="ECO:0000259" key="3">
    <source>
        <dbReference type="PROSITE" id="PS50089"/>
    </source>
</evidence>
<evidence type="ECO:0000313" key="4">
    <source>
        <dbReference type="EMBL" id="KAJ7301192.1"/>
    </source>
</evidence>
<dbReference type="InterPro" id="IPR013083">
    <property type="entry name" value="Znf_RING/FYVE/PHD"/>
</dbReference>
<keyword evidence="1" id="KW-0863">Zinc-finger</keyword>
<dbReference type="InterPro" id="IPR001841">
    <property type="entry name" value="Znf_RING"/>
</dbReference>
<protein>
    <recommendedName>
        <fullName evidence="3">RING-type domain-containing protein</fullName>
    </recommendedName>
</protein>
<dbReference type="PROSITE" id="PS50089">
    <property type="entry name" value="ZF_RING_2"/>
    <property type="match status" value="1"/>
</dbReference>
<proteinExistence type="predicted"/>
<comment type="caution">
    <text evidence="4">The sequence shown here is derived from an EMBL/GenBank/DDBJ whole genome shotgun (WGS) entry which is preliminary data.</text>
</comment>
<evidence type="ECO:0000256" key="2">
    <source>
        <dbReference type="SAM" id="MobiDB-lite"/>
    </source>
</evidence>
<feature type="compositionally biased region" description="Acidic residues" evidence="2">
    <location>
        <begin position="272"/>
        <end position="283"/>
    </location>
</feature>
<dbReference type="Proteomes" id="UP001218218">
    <property type="component" value="Unassembled WGS sequence"/>
</dbReference>
<reference evidence="4" key="1">
    <citation type="submission" date="2023-03" db="EMBL/GenBank/DDBJ databases">
        <title>Massive genome expansion in bonnet fungi (Mycena s.s.) driven by repeated elements and novel gene families across ecological guilds.</title>
        <authorList>
            <consortium name="Lawrence Berkeley National Laboratory"/>
            <person name="Harder C.B."/>
            <person name="Miyauchi S."/>
            <person name="Viragh M."/>
            <person name="Kuo A."/>
            <person name="Thoen E."/>
            <person name="Andreopoulos B."/>
            <person name="Lu D."/>
            <person name="Skrede I."/>
            <person name="Drula E."/>
            <person name="Henrissat B."/>
            <person name="Morin E."/>
            <person name="Kohler A."/>
            <person name="Barry K."/>
            <person name="LaButti K."/>
            <person name="Morin E."/>
            <person name="Salamov A."/>
            <person name="Lipzen A."/>
            <person name="Mereny Z."/>
            <person name="Hegedus B."/>
            <person name="Baldrian P."/>
            <person name="Stursova M."/>
            <person name="Weitz H."/>
            <person name="Taylor A."/>
            <person name="Grigoriev I.V."/>
            <person name="Nagy L.G."/>
            <person name="Martin F."/>
            <person name="Kauserud H."/>
        </authorList>
    </citation>
    <scope>NUCLEOTIDE SEQUENCE</scope>
    <source>
        <strain evidence="4">CBHHK002</strain>
    </source>
</reference>
<keyword evidence="5" id="KW-1185">Reference proteome</keyword>
<sequence>MFILLATIEPHMGVQEGVFDLDTPSLDSKLQARGWILLGGDIWHSLTPSTHYHSGLSVFEGKKKSSGTDIARSATTFHSPCMRGWQLYAAIHCPSAEPVFQESLVARWNRKEGPLTEVYCTSWEISGSARAGIEGNGITAREELLLWDERRWAAELAPAAPRCEAVHMARAMAEGTASPGQRATALTRRVDAEVVVAASAAYVAEQNEEGHLLPQAVRTDGESVERVWAWADSRPTATSTRDLSRVPWANWTREELAEARRALATSSGTNDEAVDEDFSESDSEIPPLDPPAETILEAGRRRFRSRALTDDLYVGGARPPPRTTERSHQLCGICQQVKSHPVSYRCGHSHCYVCIRLWLEWDWRCPDCRTVMCERPFRHFPEEEGLEVDYDDRHDESKVKYSWSGLTFPVRAPAENKD</sequence>
<keyword evidence="1" id="KW-0479">Metal-binding</keyword>
<dbReference type="SUPFAM" id="SSF57850">
    <property type="entry name" value="RING/U-box"/>
    <property type="match status" value="1"/>
</dbReference>
<keyword evidence="1" id="KW-0862">Zinc</keyword>
<dbReference type="GO" id="GO:0008270">
    <property type="term" value="F:zinc ion binding"/>
    <property type="evidence" value="ECO:0007669"/>
    <property type="project" value="UniProtKB-KW"/>
</dbReference>
<evidence type="ECO:0000256" key="1">
    <source>
        <dbReference type="PROSITE-ProRule" id="PRU00175"/>
    </source>
</evidence>
<feature type="region of interest" description="Disordered" evidence="2">
    <location>
        <begin position="261"/>
        <end position="292"/>
    </location>
</feature>
<dbReference type="Gene3D" id="3.30.40.10">
    <property type="entry name" value="Zinc/RING finger domain, C3HC4 (zinc finger)"/>
    <property type="match status" value="1"/>
</dbReference>